<dbReference type="RefSeq" id="WP_165237286.1">
    <property type="nucleotide sequence ID" value="NZ_CP049257.1"/>
</dbReference>
<keyword evidence="3" id="KW-0804">Transcription</keyword>
<keyword evidence="1" id="KW-0805">Transcription regulation</keyword>
<evidence type="ECO:0000256" key="3">
    <source>
        <dbReference type="ARBA" id="ARBA00023163"/>
    </source>
</evidence>
<dbReference type="SUPFAM" id="SSF48008">
    <property type="entry name" value="GntR ligand-binding domain-like"/>
    <property type="match status" value="1"/>
</dbReference>
<dbReference type="EMBL" id="CP049257">
    <property type="protein sequence ID" value="QIG45081.1"/>
    <property type="molecule type" value="Genomic_DNA"/>
</dbReference>
<dbReference type="PANTHER" id="PTHR43537">
    <property type="entry name" value="TRANSCRIPTIONAL REGULATOR, GNTR FAMILY"/>
    <property type="match status" value="1"/>
</dbReference>
<reference evidence="5 6" key="1">
    <citation type="submission" date="2020-02" db="EMBL/GenBank/DDBJ databases">
        <title>Full genome sequence of Nocardioides sp. R-3366.</title>
        <authorList>
            <person name="Im W.-T."/>
        </authorList>
    </citation>
    <scope>NUCLEOTIDE SEQUENCE [LARGE SCALE GENOMIC DNA]</scope>
    <source>
        <strain evidence="5 6">R-3366</strain>
    </source>
</reference>
<dbReference type="GO" id="GO:0003700">
    <property type="term" value="F:DNA-binding transcription factor activity"/>
    <property type="evidence" value="ECO:0007669"/>
    <property type="project" value="InterPro"/>
</dbReference>
<dbReference type="KEGG" id="nano:G5V58_22005"/>
<evidence type="ECO:0000259" key="4">
    <source>
        <dbReference type="PROSITE" id="PS50949"/>
    </source>
</evidence>
<name>A0A6G6WIB9_9ACTN</name>
<dbReference type="SUPFAM" id="SSF46785">
    <property type="entry name" value="Winged helix' DNA-binding domain"/>
    <property type="match status" value="1"/>
</dbReference>
<dbReference type="SMART" id="SM00345">
    <property type="entry name" value="HTH_GNTR"/>
    <property type="match status" value="1"/>
</dbReference>
<feature type="domain" description="HTH gntR-type" evidence="4">
    <location>
        <begin position="5"/>
        <end position="72"/>
    </location>
</feature>
<dbReference type="PROSITE" id="PS50949">
    <property type="entry name" value="HTH_GNTR"/>
    <property type="match status" value="1"/>
</dbReference>
<protein>
    <submittedName>
        <fullName evidence="5">GntR family transcriptional regulator</fullName>
    </submittedName>
</protein>
<sequence length="252" mass="27234">MISRHKTSDAIADVLVGRIVRGELRPGDRIDLAAVAAELDVSRAPLREALILLERDGLVDMPLHRGAYVAQLGVDAVREGFTLYALLSALTVRTVVGRLDASTLDRLEAAHDRALASTGAVDFERHAREFRRIINVHAAGPHLRSLLRTFNGLVRSVSLLAIEDDVEREREYLSEELAALRFGDLASALDATVRHVLGTGEQAIRSLRARGVFDGQEGELVGLENLDLASLVEAVLGGTVGAAHFTDPELLA</sequence>
<dbReference type="Pfam" id="PF00392">
    <property type="entry name" value="GntR"/>
    <property type="match status" value="1"/>
</dbReference>
<dbReference type="GO" id="GO:0003677">
    <property type="term" value="F:DNA binding"/>
    <property type="evidence" value="ECO:0007669"/>
    <property type="project" value="UniProtKB-KW"/>
</dbReference>
<dbReference type="Proteomes" id="UP000502996">
    <property type="component" value="Chromosome"/>
</dbReference>
<keyword evidence="6" id="KW-1185">Reference proteome</keyword>
<evidence type="ECO:0000313" key="5">
    <source>
        <dbReference type="EMBL" id="QIG45081.1"/>
    </source>
</evidence>
<dbReference type="InterPro" id="IPR011711">
    <property type="entry name" value="GntR_C"/>
</dbReference>
<dbReference type="AlphaFoldDB" id="A0A6G6WIB9"/>
<dbReference type="InterPro" id="IPR036390">
    <property type="entry name" value="WH_DNA-bd_sf"/>
</dbReference>
<dbReference type="Pfam" id="PF07729">
    <property type="entry name" value="FCD"/>
    <property type="match status" value="1"/>
</dbReference>
<accession>A0A6G6WIB9</accession>
<evidence type="ECO:0000313" key="6">
    <source>
        <dbReference type="Proteomes" id="UP000502996"/>
    </source>
</evidence>
<dbReference type="PANTHER" id="PTHR43537:SF45">
    <property type="entry name" value="GNTR FAMILY REGULATORY PROTEIN"/>
    <property type="match status" value="1"/>
</dbReference>
<dbReference type="Gene3D" id="1.20.120.530">
    <property type="entry name" value="GntR ligand-binding domain-like"/>
    <property type="match status" value="1"/>
</dbReference>
<dbReference type="InterPro" id="IPR036388">
    <property type="entry name" value="WH-like_DNA-bd_sf"/>
</dbReference>
<evidence type="ECO:0000256" key="1">
    <source>
        <dbReference type="ARBA" id="ARBA00023015"/>
    </source>
</evidence>
<keyword evidence="2" id="KW-0238">DNA-binding</keyword>
<dbReference type="InterPro" id="IPR000524">
    <property type="entry name" value="Tscrpt_reg_HTH_GntR"/>
</dbReference>
<dbReference type="Gene3D" id="1.10.10.10">
    <property type="entry name" value="Winged helix-like DNA-binding domain superfamily/Winged helix DNA-binding domain"/>
    <property type="match status" value="1"/>
</dbReference>
<gene>
    <name evidence="5" type="ORF">G5V58_22005</name>
</gene>
<evidence type="ECO:0000256" key="2">
    <source>
        <dbReference type="ARBA" id="ARBA00023125"/>
    </source>
</evidence>
<proteinExistence type="predicted"/>
<dbReference type="InterPro" id="IPR008920">
    <property type="entry name" value="TF_FadR/GntR_C"/>
</dbReference>
<organism evidence="5 6">
    <name type="scientific">Nocardioides anomalus</name>
    <dbReference type="NCBI Taxonomy" id="2712223"/>
    <lineage>
        <taxon>Bacteria</taxon>
        <taxon>Bacillati</taxon>
        <taxon>Actinomycetota</taxon>
        <taxon>Actinomycetes</taxon>
        <taxon>Propionibacteriales</taxon>
        <taxon>Nocardioidaceae</taxon>
        <taxon>Nocardioides</taxon>
    </lineage>
</organism>